<dbReference type="EMBL" id="LZDH01000023">
    <property type="protein sequence ID" value="OBS31462.1"/>
    <property type="molecule type" value="Genomic_DNA"/>
</dbReference>
<dbReference type="Gene3D" id="2.30.30.40">
    <property type="entry name" value="SH3 Domains"/>
    <property type="match status" value="2"/>
</dbReference>
<comment type="caution">
    <text evidence="3">The sequence shown here is derived from an EMBL/GenBank/DDBJ whole genome shotgun (WGS) entry which is preliminary data.</text>
</comment>
<name>A0A1A6DWZ0_9BURK</name>
<evidence type="ECO:0000256" key="1">
    <source>
        <dbReference type="SAM" id="SignalP"/>
    </source>
</evidence>
<dbReference type="Pfam" id="PF08239">
    <property type="entry name" value="SH3_3"/>
    <property type="match status" value="1"/>
</dbReference>
<keyword evidence="1" id="KW-0732">Signal</keyword>
<reference evidence="3 4" key="1">
    <citation type="submission" date="2016-06" db="EMBL/GenBank/DDBJ databases">
        <title>Genome sequence of Tepidimonas fonticaldi PL17.</title>
        <authorList>
            <person name="Pinnaka A.K."/>
        </authorList>
    </citation>
    <scope>NUCLEOTIDE SEQUENCE [LARGE SCALE GENOMIC DNA]</scope>
    <source>
        <strain evidence="3 4">PL17</strain>
    </source>
</reference>
<organism evidence="3 4">
    <name type="scientific">Tepidimonas fonticaldi</name>
    <dbReference type="NCBI Taxonomy" id="1101373"/>
    <lineage>
        <taxon>Bacteria</taxon>
        <taxon>Pseudomonadati</taxon>
        <taxon>Pseudomonadota</taxon>
        <taxon>Betaproteobacteria</taxon>
        <taxon>Burkholderiales</taxon>
        <taxon>Tepidimonas</taxon>
    </lineage>
</organism>
<dbReference type="Pfam" id="PF06347">
    <property type="entry name" value="SH3_4"/>
    <property type="match status" value="1"/>
</dbReference>
<proteinExistence type="predicted"/>
<protein>
    <recommendedName>
        <fullName evidence="2">SH3b domain-containing protein</fullName>
    </recommendedName>
</protein>
<feature type="domain" description="SH3b" evidence="2">
    <location>
        <begin position="27"/>
        <end position="89"/>
    </location>
</feature>
<dbReference type="AlphaFoldDB" id="A0A1A6DWZ0"/>
<dbReference type="Proteomes" id="UP000091969">
    <property type="component" value="Unassembled WGS sequence"/>
</dbReference>
<dbReference type="PANTHER" id="PTHR34408">
    <property type="entry name" value="FAMILY PROTEIN, PUTATIVE-RELATED"/>
    <property type="match status" value="1"/>
</dbReference>
<accession>A0A1A6DWZ0</accession>
<dbReference type="InterPro" id="IPR003646">
    <property type="entry name" value="SH3-like_bac-type"/>
</dbReference>
<dbReference type="STRING" id="1101373.A9O67_00950"/>
<feature type="domain" description="SH3b" evidence="2">
    <location>
        <begin position="93"/>
        <end position="152"/>
    </location>
</feature>
<dbReference type="RefSeq" id="WP_068607228.1">
    <property type="nucleotide sequence ID" value="NZ_LZDH01000023.1"/>
</dbReference>
<dbReference type="InterPro" id="IPR052354">
    <property type="entry name" value="Cell_Wall_Dynamics_Protein"/>
</dbReference>
<evidence type="ECO:0000313" key="3">
    <source>
        <dbReference type="EMBL" id="OBS31462.1"/>
    </source>
</evidence>
<feature type="chain" id="PRO_5008343815" description="SH3b domain-containing protein" evidence="1">
    <location>
        <begin position="27"/>
        <end position="152"/>
    </location>
</feature>
<keyword evidence="4" id="KW-1185">Reference proteome</keyword>
<dbReference type="SMART" id="SM00287">
    <property type="entry name" value="SH3b"/>
    <property type="match status" value="2"/>
</dbReference>
<dbReference type="InterPro" id="IPR010466">
    <property type="entry name" value="DUF1058"/>
</dbReference>
<evidence type="ECO:0000259" key="2">
    <source>
        <dbReference type="SMART" id="SM00287"/>
    </source>
</evidence>
<sequence>MVPVPPAVARVLALLTLAACALGAQAQELVSVRSPVVNLRATPSTEGEVLWQLRRGYPLQVLQRQGDWIRVRDFEGDEGWVAARVTGDERHHVVRARTLNLRSGPGLEWQVVGTARYGDVLATVRRQGDWVQLRAPDGSGTVWAASDHLWGW</sequence>
<dbReference type="PANTHER" id="PTHR34408:SF1">
    <property type="entry name" value="GLYCOSYL HYDROLASE FAMILY 19 DOMAIN-CONTAINING PROTEIN HI_1415"/>
    <property type="match status" value="1"/>
</dbReference>
<gene>
    <name evidence="3" type="ORF">A9O67_00950</name>
</gene>
<feature type="signal peptide" evidence="1">
    <location>
        <begin position="1"/>
        <end position="26"/>
    </location>
</feature>
<evidence type="ECO:0000313" key="4">
    <source>
        <dbReference type="Proteomes" id="UP000091969"/>
    </source>
</evidence>